<evidence type="ECO:0008006" key="5">
    <source>
        <dbReference type="Google" id="ProtNLM"/>
    </source>
</evidence>
<evidence type="ECO:0000256" key="3">
    <source>
        <dbReference type="SAM" id="MobiDB-lite"/>
    </source>
</evidence>
<sequence>MMVTVGTRSPPKRARVRPTARSPDRAARRTARPTTTTRKEDRVKTHDDEQTERRTLPTPISRRRFLGATAGAAGALGLAASGVTASAPRVASRRRAQGAQPEMWGFDTARLDFAKAAAELPAFKEKHPDVTINFREFAFDEMHDKLLAALASGNGAPDIADVEIARFSSFLKGDRVPFVALNDRIGAEIENIYRPAASDPWTWEDQIYGLGNELNAVVLSYRTDVLEGLGIETPFETWDQIIEAGKKITADGETKTFALHDIAFGDLWQMGQHAGTSFFDAEGVFQGENPLMIEALQFLQDLVYTHEVAGIAPAIATDDWMSPAYWAAFRANKFTMLWGPPWHLGRLAVELPDQAGKWAVQKLPTGLGESRATANFGGTGQCITEQSENPDIAFDLLAAGNLSVEGNLNDFRARTVYPAYIPTYERPELQEPSPYFGGAQVGQIYASVAPELPPFNQSPGFTDATLAMERVVITPVMNNREEPAPALKELVDQVAEMGS</sequence>
<organism evidence="4">
    <name type="scientific">uncultured Thermomicrobiales bacterium</name>
    <dbReference type="NCBI Taxonomy" id="1645740"/>
    <lineage>
        <taxon>Bacteria</taxon>
        <taxon>Pseudomonadati</taxon>
        <taxon>Thermomicrobiota</taxon>
        <taxon>Thermomicrobia</taxon>
        <taxon>Thermomicrobiales</taxon>
        <taxon>environmental samples</taxon>
    </lineage>
</organism>
<dbReference type="InterPro" id="IPR006311">
    <property type="entry name" value="TAT_signal"/>
</dbReference>
<dbReference type="PROSITE" id="PS51318">
    <property type="entry name" value="TAT"/>
    <property type="match status" value="1"/>
</dbReference>
<dbReference type="InterPro" id="IPR050490">
    <property type="entry name" value="Bact_solute-bd_prot1"/>
</dbReference>
<dbReference type="SUPFAM" id="SSF53850">
    <property type="entry name" value="Periplasmic binding protein-like II"/>
    <property type="match status" value="1"/>
</dbReference>
<feature type="compositionally biased region" description="Basic and acidic residues" evidence="3">
    <location>
        <begin position="37"/>
        <end position="55"/>
    </location>
</feature>
<protein>
    <recommendedName>
        <fullName evidence="5">ABC transporter, substrate-binding protein (Cluster 1, maltose/g3p/polyamine/iron)</fullName>
    </recommendedName>
</protein>
<accession>A0A6J4UZ48</accession>
<reference evidence="4" key="1">
    <citation type="submission" date="2020-02" db="EMBL/GenBank/DDBJ databases">
        <authorList>
            <person name="Meier V. D."/>
        </authorList>
    </citation>
    <scope>NUCLEOTIDE SEQUENCE</scope>
    <source>
        <strain evidence="4">AVDCRST_MAG19</strain>
    </source>
</reference>
<comment type="similarity">
    <text evidence="2">Belongs to the bacterial solute-binding protein 1 family.</text>
</comment>
<dbReference type="Pfam" id="PF01547">
    <property type="entry name" value="SBP_bac_1"/>
    <property type="match status" value="1"/>
</dbReference>
<evidence type="ECO:0000256" key="1">
    <source>
        <dbReference type="ARBA" id="ARBA00004418"/>
    </source>
</evidence>
<dbReference type="GO" id="GO:0042597">
    <property type="term" value="C:periplasmic space"/>
    <property type="evidence" value="ECO:0007669"/>
    <property type="project" value="UniProtKB-SubCell"/>
</dbReference>
<feature type="region of interest" description="Disordered" evidence="3">
    <location>
        <begin position="1"/>
        <end position="64"/>
    </location>
</feature>
<gene>
    <name evidence="4" type="ORF">AVDCRST_MAG19-1741</name>
</gene>
<dbReference type="PANTHER" id="PTHR43649">
    <property type="entry name" value="ARABINOSE-BINDING PROTEIN-RELATED"/>
    <property type="match status" value="1"/>
</dbReference>
<dbReference type="PANTHER" id="PTHR43649:SF12">
    <property type="entry name" value="DIACETYLCHITOBIOSE BINDING PROTEIN DASA"/>
    <property type="match status" value="1"/>
</dbReference>
<dbReference type="InterPro" id="IPR006059">
    <property type="entry name" value="SBP"/>
</dbReference>
<dbReference type="EMBL" id="CADCWL010000073">
    <property type="protein sequence ID" value="CAA9560298.1"/>
    <property type="molecule type" value="Genomic_DNA"/>
</dbReference>
<evidence type="ECO:0000313" key="4">
    <source>
        <dbReference type="EMBL" id="CAA9560298.1"/>
    </source>
</evidence>
<evidence type="ECO:0000256" key="2">
    <source>
        <dbReference type="ARBA" id="ARBA00008520"/>
    </source>
</evidence>
<proteinExistence type="inferred from homology"/>
<comment type="subcellular location">
    <subcellularLocation>
        <location evidence="1">Periplasm</location>
    </subcellularLocation>
</comment>
<dbReference type="Gene3D" id="3.40.190.10">
    <property type="entry name" value="Periplasmic binding protein-like II"/>
    <property type="match status" value="1"/>
</dbReference>
<dbReference type="AlphaFoldDB" id="A0A6J4UZ48"/>
<name>A0A6J4UZ48_9BACT</name>